<dbReference type="Proteomes" id="UP000541444">
    <property type="component" value="Unassembled WGS sequence"/>
</dbReference>
<name>A0A7J7N255_9MAGN</name>
<evidence type="ECO:0000313" key="2">
    <source>
        <dbReference type="Proteomes" id="UP000541444"/>
    </source>
</evidence>
<feature type="non-terminal residue" evidence="1">
    <location>
        <position position="1"/>
    </location>
</feature>
<evidence type="ECO:0000313" key="1">
    <source>
        <dbReference type="EMBL" id="KAF6161197.1"/>
    </source>
</evidence>
<gene>
    <name evidence="1" type="ORF">GIB67_007838</name>
</gene>
<reference evidence="1 2" key="1">
    <citation type="journal article" date="2020" name="IScience">
        <title>Genome Sequencing of the Endangered Kingdonia uniflora (Circaeasteraceae, Ranunculales) Reveals Potential Mechanisms of Evolutionary Specialization.</title>
        <authorList>
            <person name="Sun Y."/>
            <person name="Deng T."/>
            <person name="Zhang A."/>
            <person name="Moore M.J."/>
            <person name="Landis J.B."/>
            <person name="Lin N."/>
            <person name="Zhang H."/>
            <person name="Zhang X."/>
            <person name="Huang J."/>
            <person name="Zhang X."/>
            <person name="Sun H."/>
            <person name="Wang H."/>
        </authorList>
    </citation>
    <scope>NUCLEOTIDE SEQUENCE [LARGE SCALE GENOMIC DNA]</scope>
    <source>
        <strain evidence="1">TB1705</strain>
        <tissue evidence="1">Leaf</tissue>
    </source>
</reference>
<sequence>VKMTYNPLFSSRAKSRRFSEQDIADYSTKKAQKKAIRVAKRLKAQTIFGYSNDSNSFGVTIFAKLIGIEEVGEGLIPDKGKLVAGSRLRGTEDAWQSGVGGWHPGSRRV</sequence>
<keyword evidence="2" id="KW-1185">Reference proteome</keyword>
<protein>
    <submittedName>
        <fullName evidence="1">Uncharacterized protein</fullName>
    </submittedName>
</protein>
<dbReference type="OrthoDB" id="1725325at2759"/>
<dbReference type="AlphaFoldDB" id="A0A7J7N255"/>
<accession>A0A7J7N255</accession>
<proteinExistence type="predicted"/>
<dbReference type="EMBL" id="JACGCM010001144">
    <property type="protein sequence ID" value="KAF6161197.1"/>
    <property type="molecule type" value="Genomic_DNA"/>
</dbReference>
<organism evidence="1 2">
    <name type="scientific">Kingdonia uniflora</name>
    <dbReference type="NCBI Taxonomy" id="39325"/>
    <lineage>
        <taxon>Eukaryota</taxon>
        <taxon>Viridiplantae</taxon>
        <taxon>Streptophyta</taxon>
        <taxon>Embryophyta</taxon>
        <taxon>Tracheophyta</taxon>
        <taxon>Spermatophyta</taxon>
        <taxon>Magnoliopsida</taxon>
        <taxon>Ranunculales</taxon>
        <taxon>Circaeasteraceae</taxon>
        <taxon>Kingdonia</taxon>
    </lineage>
</organism>
<comment type="caution">
    <text evidence="1">The sequence shown here is derived from an EMBL/GenBank/DDBJ whole genome shotgun (WGS) entry which is preliminary data.</text>
</comment>